<evidence type="ECO:0000256" key="1">
    <source>
        <dbReference type="ARBA" id="ARBA00022574"/>
    </source>
</evidence>
<dbReference type="Pfam" id="PF00400">
    <property type="entry name" value="WD40"/>
    <property type="match status" value="8"/>
</dbReference>
<dbReference type="InterPro" id="IPR049052">
    <property type="entry name" value="nSTAND1"/>
</dbReference>
<dbReference type="InterPro" id="IPR001387">
    <property type="entry name" value="Cro/C1-type_HTH"/>
</dbReference>
<dbReference type="PANTHER" id="PTHR19879:SF9">
    <property type="entry name" value="TRANSCRIPTION INITIATION FACTOR TFIID SUBUNIT 5"/>
    <property type="match status" value="1"/>
</dbReference>
<dbReference type="PANTHER" id="PTHR19879">
    <property type="entry name" value="TRANSCRIPTION INITIATION FACTOR TFIID"/>
    <property type="match status" value="1"/>
</dbReference>
<feature type="repeat" description="WD" evidence="3">
    <location>
        <begin position="864"/>
        <end position="896"/>
    </location>
</feature>
<dbReference type="SMART" id="SM00320">
    <property type="entry name" value="WD40"/>
    <property type="match status" value="12"/>
</dbReference>
<dbReference type="SUPFAM" id="SSF52540">
    <property type="entry name" value="P-loop containing nucleoside triphosphate hydrolases"/>
    <property type="match status" value="1"/>
</dbReference>
<evidence type="ECO:0000313" key="6">
    <source>
        <dbReference type="Proteomes" id="UP000316639"/>
    </source>
</evidence>
<dbReference type="PROSITE" id="PS50082">
    <property type="entry name" value="WD_REPEATS_2"/>
    <property type="match status" value="8"/>
</dbReference>
<feature type="repeat" description="WD" evidence="3">
    <location>
        <begin position="1122"/>
        <end position="1163"/>
    </location>
</feature>
<dbReference type="CDD" id="cd00093">
    <property type="entry name" value="HTH_XRE"/>
    <property type="match status" value="1"/>
</dbReference>
<dbReference type="GO" id="GO:0003677">
    <property type="term" value="F:DNA binding"/>
    <property type="evidence" value="ECO:0007669"/>
    <property type="project" value="InterPro"/>
</dbReference>
<dbReference type="Proteomes" id="UP000316639">
    <property type="component" value="Unassembled WGS sequence"/>
</dbReference>
<dbReference type="Pfam" id="PF20703">
    <property type="entry name" value="nSTAND1"/>
    <property type="match status" value="1"/>
</dbReference>
<dbReference type="InterPro" id="IPR019775">
    <property type="entry name" value="WD40_repeat_CS"/>
</dbReference>
<evidence type="ECO:0000259" key="4">
    <source>
        <dbReference type="PROSITE" id="PS50943"/>
    </source>
</evidence>
<dbReference type="InterPro" id="IPR020472">
    <property type="entry name" value="WD40_PAC1"/>
</dbReference>
<dbReference type="EMBL" id="VOBR01000052">
    <property type="protein sequence ID" value="TWP44375.1"/>
    <property type="molecule type" value="Genomic_DNA"/>
</dbReference>
<dbReference type="OrthoDB" id="9762169at2"/>
<organism evidence="5 6">
    <name type="scientific">Lentzea tibetensis</name>
    <dbReference type="NCBI Taxonomy" id="2591470"/>
    <lineage>
        <taxon>Bacteria</taxon>
        <taxon>Bacillati</taxon>
        <taxon>Actinomycetota</taxon>
        <taxon>Actinomycetes</taxon>
        <taxon>Pseudonocardiales</taxon>
        <taxon>Pseudonocardiaceae</taxon>
        <taxon>Lentzea</taxon>
    </lineage>
</organism>
<keyword evidence="1 3" id="KW-0853">WD repeat</keyword>
<dbReference type="PROSITE" id="PS50943">
    <property type="entry name" value="HTH_CROC1"/>
    <property type="match status" value="1"/>
</dbReference>
<feature type="repeat" description="WD" evidence="3">
    <location>
        <begin position="706"/>
        <end position="738"/>
    </location>
</feature>
<dbReference type="SMART" id="SM00530">
    <property type="entry name" value="HTH_XRE"/>
    <property type="match status" value="1"/>
</dbReference>
<dbReference type="InterPro" id="IPR010982">
    <property type="entry name" value="Lambda_DNA-bd_dom_sf"/>
</dbReference>
<feature type="repeat" description="WD" evidence="3">
    <location>
        <begin position="993"/>
        <end position="1034"/>
    </location>
</feature>
<feature type="repeat" description="WD" evidence="3">
    <location>
        <begin position="672"/>
        <end position="702"/>
    </location>
</feature>
<sequence>MSEATGFADELRRLRTERGMSLAQLSGLAHYSKGYLSNVENGRKPVTPDLARRLDAVLDAGGALARLVAHADREVCPYQGLASFGPDDARWFFGRERTTAALVSRAAECLDAGLPLVVFGASGAGKSSLLRAGLVPAIARGALPEAGSASWPTLVTTPTAQPPSVLTERLHGRTVIVVDQFEEVFTACAEDERRELIHALYSAAEQSALVVLGVRADFYGQCVAYPELLKAVQHNQFTVGAMTRTELVEAIAGPAEATGLGIEPGLVELLLRDLGITGDDPNASYEPGALPLLSYALLSTWQQRDTDRLTVAGYQVTGGIDGAVAAAAERAYGQLGDEGRDAARRVLLRLVRVGEQGEATRRRVHRADLASTKEQAAMEALAAVRLIVIDQDTVEITHEALLRAWPRLRGWLDENREGLRVHRQLTEAADGWESLDRDPGALYRGTRLALAREHVDDADLTAGERRFMAASVDAEAAEQAAARRRTRRQRQLIALLSVLLLLAVTASLSAVRAQNTVGEQRDTAIARKAVTDAAALREENPALAVQLTLAAYRLTPSDELRDAVMSAFTTGYRAPLPGHTSDVVSLAYAPDSPVLATISWDKTAVLWDVSDVHHPRRLSSLPLAAAGTSVAFSPRDHLFATTDAQTLRVWDVADPRNPRELAVLPGQASWAAFSPDGRTLATGHVDGTARLWDIDQLRRVRELVKFTAHTTETTSVAFSGDGLTLATTGDTTARLWNVTGGDPKPMSVLKGHSSSVRHAAFSPDGRTLATASWDHDVRVWDVFTGECLTTVTEHDHIAWSVAFSPDGRTLATNGGHTVLWDVTDRRNPRKVTKIYGGAYTLVFSHDGRQLASAAWVLDLSELPLTGHEDFVTDTRFRPDGKLLASSGWDRSVRLWEPGKPHPLATLTGTDRFFRSVSFTPDGRTLAAASEDGDIWLWDVSDPRKPVQLTRIQAGTGELAEARFSPDGRLLAAIGQTAVTLWDVAGGYTRLALLDDQREQGTGVTFSPDSRLLVASAYLTPARMWDVSTARQPRAVPLVTSDVISGSVFSPNGKVLALSDHPQGGTPKVRLVDVSDLANQRVLSELPGYARMAFSPDGRRFATAGDVRLYDVTNLSEPRELVFFQHRDGVQTVTFSPDGQTLVSGGNDSTVRLWETDFTKVTTRVCAVAWPRITEQEWEKFFPGVDFAPPCGS</sequence>
<evidence type="ECO:0000313" key="5">
    <source>
        <dbReference type="EMBL" id="TWP44375.1"/>
    </source>
</evidence>
<reference evidence="5 6" key="1">
    <citation type="submission" date="2019-07" db="EMBL/GenBank/DDBJ databases">
        <title>Lentzea xizangensis sp. nov., isolated from Qinghai-Tibetan Plateau Soils.</title>
        <authorList>
            <person name="Huang J."/>
        </authorList>
    </citation>
    <scope>NUCLEOTIDE SEQUENCE [LARGE SCALE GENOMIC DNA]</scope>
    <source>
        <strain evidence="5 6">FXJ1.1311</strain>
    </source>
</reference>
<dbReference type="PROSITE" id="PS50294">
    <property type="entry name" value="WD_REPEATS_REGION"/>
    <property type="match status" value="5"/>
</dbReference>
<evidence type="ECO:0000256" key="3">
    <source>
        <dbReference type="PROSITE-ProRule" id="PRU00221"/>
    </source>
</evidence>
<dbReference type="Gene3D" id="1.10.260.40">
    <property type="entry name" value="lambda repressor-like DNA-binding domains"/>
    <property type="match status" value="1"/>
</dbReference>
<dbReference type="Pfam" id="PF13560">
    <property type="entry name" value="HTH_31"/>
    <property type="match status" value="1"/>
</dbReference>
<accession>A0A563EFR5</accession>
<name>A0A563EFR5_9PSEU</name>
<proteinExistence type="predicted"/>
<dbReference type="InterPro" id="IPR027417">
    <property type="entry name" value="P-loop_NTPase"/>
</dbReference>
<dbReference type="SUPFAM" id="SSF82171">
    <property type="entry name" value="DPP6 N-terminal domain-like"/>
    <property type="match status" value="1"/>
</dbReference>
<evidence type="ECO:0000256" key="2">
    <source>
        <dbReference type="ARBA" id="ARBA00022737"/>
    </source>
</evidence>
<dbReference type="PRINTS" id="PR00320">
    <property type="entry name" value="GPROTEINBRPT"/>
</dbReference>
<dbReference type="CDD" id="cd00200">
    <property type="entry name" value="WD40"/>
    <property type="match status" value="2"/>
</dbReference>
<dbReference type="InterPro" id="IPR011047">
    <property type="entry name" value="Quinoprotein_ADH-like_sf"/>
</dbReference>
<feature type="domain" description="HTH cro/C1-type" evidence="4">
    <location>
        <begin position="11"/>
        <end position="64"/>
    </location>
</feature>
<dbReference type="PROSITE" id="PS00678">
    <property type="entry name" value="WD_REPEATS_1"/>
    <property type="match status" value="5"/>
</dbReference>
<feature type="repeat" description="WD" evidence="3">
    <location>
        <begin position="749"/>
        <end position="790"/>
    </location>
</feature>
<comment type="caution">
    <text evidence="5">The sequence shown here is derived from an EMBL/GenBank/DDBJ whole genome shotgun (WGS) entry which is preliminary data.</text>
</comment>
<dbReference type="RefSeq" id="WP_146360815.1">
    <property type="nucleotide sequence ID" value="NZ_VOBR01000052.1"/>
</dbReference>
<gene>
    <name evidence="5" type="ORF">FKR81_41360</name>
</gene>
<dbReference type="Gene3D" id="2.130.10.10">
    <property type="entry name" value="YVTN repeat-like/Quinoprotein amine dehydrogenase"/>
    <property type="match status" value="4"/>
</dbReference>
<dbReference type="InterPro" id="IPR015943">
    <property type="entry name" value="WD40/YVTN_repeat-like_dom_sf"/>
</dbReference>
<dbReference type="InterPro" id="IPR001680">
    <property type="entry name" value="WD40_rpt"/>
</dbReference>
<protein>
    <submittedName>
        <fullName evidence="5">Helix-turn-helix domain-containing protein</fullName>
    </submittedName>
</protein>
<keyword evidence="6" id="KW-1185">Reference proteome</keyword>
<dbReference type="SUPFAM" id="SSF50998">
    <property type="entry name" value="Quinoprotein alcohol dehydrogenase-like"/>
    <property type="match status" value="1"/>
</dbReference>
<feature type="repeat" description="WD" evidence="3">
    <location>
        <begin position="906"/>
        <end position="947"/>
    </location>
</feature>
<dbReference type="SUPFAM" id="SSF47413">
    <property type="entry name" value="lambda repressor-like DNA-binding domains"/>
    <property type="match status" value="1"/>
</dbReference>
<dbReference type="AlphaFoldDB" id="A0A563EFR5"/>
<feature type="repeat" description="WD" evidence="3">
    <location>
        <begin position="576"/>
        <end position="610"/>
    </location>
</feature>
<keyword evidence="2" id="KW-0677">Repeat</keyword>